<evidence type="ECO:0000313" key="1">
    <source>
        <dbReference type="Proteomes" id="UP001652660"/>
    </source>
</evidence>
<sequence length="168" mass="18862">MLQKVPQNTFAYRVSTLLRSLVHLVWMLQLPQVLILLRLLLTPEIVLNHQPQFATSVALASGAAVAASAASTPSLNHKSIEKTLILDLSAFKDQGEVLSTVLLPLAILGIYGYLPSDLDAWPFSMNLRQGTKKHEIWSEGWRKRLNYDLSVRFFGCSHPKWRKKLAAD</sequence>
<keyword evidence="1" id="KW-1185">Reference proteome</keyword>
<gene>
    <name evidence="2" type="primary">LOC113715074</name>
</gene>
<name>A0A6P6UWC6_COFAR</name>
<reference evidence="1" key="1">
    <citation type="journal article" date="2025" name="Foods">
        <title>Unveiling the Microbial Signatures of Arabica Coffee Cherries: Insights into Ripeness Specific Diversity, Functional Traits, and Implications for Quality and Safety.</title>
        <authorList>
            <consortium name="RefSeq"/>
            <person name="Tenea G.N."/>
            <person name="Cifuentes V."/>
            <person name="Reyes P."/>
            <person name="Cevallos-Vallejos M."/>
        </authorList>
    </citation>
    <scope>NUCLEOTIDE SEQUENCE [LARGE SCALE GENOMIC DNA]</scope>
</reference>
<dbReference type="RefSeq" id="XP_027095029.1">
    <property type="nucleotide sequence ID" value="XM_027239228.2"/>
</dbReference>
<accession>A0A6P6UWC6</accession>
<evidence type="ECO:0000313" key="2">
    <source>
        <dbReference type="RefSeq" id="XP_027095029.1"/>
    </source>
</evidence>
<protein>
    <submittedName>
        <fullName evidence="2">Uncharacterized protein isoform X1</fullName>
    </submittedName>
</protein>
<proteinExistence type="predicted"/>
<dbReference type="AlphaFoldDB" id="A0A6P6UWC6"/>
<dbReference type="Proteomes" id="UP001652660">
    <property type="component" value="Chromosome 10c"/>
</dbReference>
<organism evidence="1 2">
    <name type="scientific">Coffea arabica</name>
    <name type="common">Arabian coffee</name>
    <dbReference type="NCBI Taxonomy" id="13443"/>
    <lineage>
        <taxon>Eukaryota</taxon>
        <taxon>Viridiplantae</taxon>
        <taxon>Streptophyta</taxon>
        <taxon>Embryophyta</taxon>
        <taxon>Tracheophyta</taxon>
        <taxon>Spermatophyta</taxon>
        <taxon>Magnoliopsida</taxon>
        <taxon>eudicotyledons</taxon>
        <taxon>Gunneridae</taxon>
        <taxon>Pentapetalae</taxon>
        <taxon>asterids</taxon>
        <taxon>lamiids</taxon>
        <taxon>Gentianales</taxon>
        <taxon>Rubiaceae</taxon>
        <taxon>Ixoroideae</taxon>
        <taxon>Gardenieae complex</taxon>
        <taxon>Bertiereae - Coffeeae clade</taxon>
        <taxon>Coffeeae</taxon>
        <taxon>Coffea</taxon>
    </lineage>
</organism>
<dbReference type="GeneID" id="113715074"/>
<reference evidence="2" key="2">
    <citation type="submission" date="2025-08" db="UniProtKB">
        <authorList>
            <consortium name="RefSeq"/>
        </authorList>
    </citation>
    <scope>IDENTIFICATION</scope>
    <source>
        <tissue evidence="2">Leaves</tissue>
    </source>
</reference>